<accession>A0A1B6L9R9</accession>
<name>A0A1B6L9R9_9HEMI</name>
<feature type="region of interest" description="Disordered" evidence="1">
    <location>
        <begin position="300"/>
        <end position="324"/>
    </location>
</feature>
<proteinExistence type="predicted"/>
<dbReference type="EMBL" id="GEBQ01019527">
    <property type="protein sequence ID" value="JAT20450.1"/>
    <property type="molecule type" value="Transcribed_RNA"/>
</dbReference>
<gene>
    <name evidence="2" type="ORF">g.5685</name>
</gene>
<dbReference type="AlphaFoldDB" id="A0A1B6L9R9"/>
<feature type="region of interest" description="Disordered" evidence="1">
    <location>
        <begin position="244"/>
        <end position="288"/>
    </location>
</feature>
<protein>
    <submittedName>
        <fullName evidence="2">Uncharacterized protein</fullName>
    </submittedName>
</protein>
<feature type="non-terminal residue" evidence="2">
    <location>
        <position position="1"/>
    </location>
</feature>
<evidence type="ECO:0000313" key="2">
    <source>
        <dbReference type="EMBL" id="JAT20450.1"/>
    </source>
</evidence>
<reference evidence="2" key="1">
    <citation type="submission" date="2015-11" db="EMBL/GenBank/DDBJ databases">
        <title>De novo transcriptome assembly of four potential Pierce s Disease insect vectors from Arizona vineyards.</title>
        <authorList>
            <person name="Tassone E.E."/>
        </authorList>
    </citation>
    <scope>NUCLEOTIDE SEQUENCE</scope>
</reference>
<feature type="region of interest" description="Disordered" evidence="1">
    <location>
        <begin position="24"/>
        <end position="44"/>
    </location>
</feature>
<sequence length="461" mass="53049">EEWLKTTSDFNDLLDQLGSAMDVEEEQTNANITSSLEDRSKKSKARVHYHKFTRGKDLSRYSQKDLASIIGPVVVKSRSDDKNDTDYSINQINQGSSEKYFNSKKKSKENNFQDCNNYKNIEKEETNSFGDPLLPLSFGVPPGQNRTFNDENYSENNFKESINSVDNVYQVSKKKKKKLQIETEGKKGGIDQELFGNYETGSNKVSKRQKKCYDQDNTFPIENNNGLVTDSMETIEDVSIQTMRKRKNKNNEKQPQEPFSTKKNKVESCDNNEMETSSRKALKNGQVLNGSDSILHEECSEGVTEKDNQISSKKKKKKLQSTSNTITTEHKYEENLDCSENNSKKTKKNKSKTALDYPISETASNIEESEDTQIELSCTKKKQRKAKYLENDCSELPNSLEEQMQEPHKIKKRCRKEKSEDKFNKLDNIEVEENKITNDDPVNEIDGCVKKKKKKEKNSYF</sequence>
<evidence type="ECO:0000256" key="1">
    <source>
        <dbReference type="SAM" id="MobiDB-lite"/>
    </source>
</evidence>
<organism evidence="2">
    <name type="scientific">Graphocephala atropunctata</name>
    <dbReference type="NCBI Taxonomy" id="36148"/>
    <lineage>
        <taxon>Eukaryota</taxon>
        <taxon>Metazoa</taxon>
        <taxon>Ecdysozoa</taxon>
        <taxon>Arthropoda</taxon>
        <taxon>Hexapoda</taxon>
        <taxon>Insecta</taxon>
        <taxon>Pterygota</taxon>
        <taxon>Neoptera</taxon>
        <taxon>Paraneoptera</taxon>
        <taxon>Hemiptera</taxon>
        <taxon>Auchenorrhyncha</taxon>
        <taxon>Membracoidea</taxon>
        <taxon>Cicadellidae</taxon>
        <taxon>Cicadellinae</taxon>
        <taxon>Cicadellini</taxon>
        <taxon>Graphocephala</taxon>
    </lineage>
</organism>